<feature type="region of interest" description="Disordered" evidence="1">
    <location>
        <begin position="266"/>
        <end position="338"/>
    </location>
</feature>
<feature type="region of interest" description="Disordered" evidence="1">
    <location>
        <begin position="356"/>
        <end position="414"/>
    </location>
</feature>
<dbReference type="Proteomes" id="UP000218209">
    <property type="component" value="Unassembled WGS sequence"/>
</dbReference>
<evidence type="ECO:0000313" key="3">
    <source>
        <dbReference type="Proteomes" id="UP000218209"/>
    </source>
</evidence>
<name>A0A1X6NM64_PORUM</name>
<gene>
    <name evidence="2" type="ORF">BU14_1249s0004</name>
</gene>
<dbReference type="SUPFAM" id="SSF51735">
    <property type="entry name" value="NAD(P)-binding Rossmann-fold domains"/>
    <property type="match status" value="1"/>
</dbReference>
<feature type="compositionally biased region" description="Low complexity" evidence="1">
    <location>
        <begin position="394"/>
        <end position="414"/>
    </location>
</feature>
<evidence type="ECO:0000256" key="1">
    <source>
        <dbReference type="SAM" id="MobiDB-lite"/>
    </source>
</evidence>
<feature type="region of interest" description="Disordered" evidence="1">
    <location>
        <begin position="216"/>
        <end position="245"/>
    </location>
</feature>
<feature type="compositionally biased region" description="Low complexity" evidence="1">
    <location>
        <begin position="280"/>
        <end position="302"/>
    </location>
</feature>
<dbReference type="EMBL" id="KV919431">
    <property type="protein sequence ID" value="OSX69714.1"/>
    <property type="molecule type" value="Genomic_DNA"/>
</dbReference>
<feature type="compositionally biased region" description="Low complexity" evidence="1">
    <location>
        <begin position="370"/>
        <end position="386"/>
    </location>
</feature>
<keyword evidence="3" id="KW-1185">Reference proteome</keyword>
<feature type="compositionally biased region" description="Gly residues" evidence="1">
    <location>
        <begin position="317"/>
        <end position="332"/>
    </location>
</feature>
<dbReference type="InterPro" id="IPR036291">
    <property type="entry name" value="NAD(P)-bd_dom_sf"/>
</dbReference>
<organism evidence="2 3">
    <name type="scientific">Porphyra umbilicalis</name>
    <name type="common">Purple laver</name>
    <name type="synonym">Red alga</name>
    <dbReference type="NCBI Taxonomy" id="2786"/>
    <lineage>
        <taxon>Eukaryota</taxon>
        <taxon>Rhodophyta</taxon>
        <taxon>Bangiophyceae</taxon>
        <taxon>Bangiales</taxon>
        <taxon>Bangiaceae</taxon>
        <taxon>Porphyra</taxon>
    </lineage>
</organism>
<protein>
    <submittedName>
        <fullName evidence="2">Uncharacterized protein</fullName>
    </submittedName>
</protein>
<sequence>MSTTLDVCSGASAKRAAAAVTWGTAPVAAVMVQRLDVGEATAVPSAADAWAAAPHSPDVLADNTGPMSPARFVTAHGREGHMGVKQMGGLALTGFLLPAVEAPAGDRRRIVSVTSRPSATAYVETSVIVRAGVCNVLVTHKLVRRLAAVGSPVTVASEPVDAAAPSVIYGGSRRSRSSRRDCAGRRPLTDRTQLTDGARCVVVAAAARGVAAEDHWGATDGGGNHSTQHAVGGDAEPSGGARHTAVGPCRRPYVPPPSSRCCRQDGAVGATFTPPHTRRPSANPPVAARRRPGAVAAVGRATPRARRAMGDGERGGGRGGRGGSSGGGGGGALSAAPPHPLTAAVVRRHASSWRPPLVGRAAPARPPAPCAAAAARGRRGAPAAGATRRRRPARAQPRGWQQRAAAATAQDAQS</sequence>
<reference evidence="2 3" key="1">
    <citation type="submission" date="2017-03" db="EMBL/GenBank/DDBJ databases">
        <title>WGS assembly of Porphyra umbilicalis.</title>
        <authorList>
            <person name="Brawley S.H."/>
            <person name="Blouin N.A."/>
            <person name="Ficko-Blean E."/>
            <person name="Wheeler G.L."/>
            <person name="Lohr M."/>
            <person name="Goodson H.V."/>
            <person name="Jenkins J.W."/>
            <person name="Blaby-Haas C.E."/>
            <person name="Helliwell K.E."/>
            <person name="Chan C."/>
            <person name="Marriage T."/>
            <person name="Bhattacharya D."/>
            <person name="Klein A.S."/>
            <person name="Badis Y."/>
            <person name="Brodie J."/>
            <person name="Cao Y."/>
            <person name="Collen J."/>
            <person name="Dittami S.M."/>
            <person name="Gachon C.M."/>
            <person name="Green B.R."/>
            <person name="Karpowicz S."/>
            <person name="Kim J.W."/>
            <person name="Kudahl U."/>
            <person name="Lin S."/>
            <person name="Michel G."/>
            <person name="Mittag M."/>
            <person name="Olson B.J."/>
            <person name="Pangilinan J."/>
            <person name="Peng Y."/>
            <person name="Qiu H."/>
            <person name="Shu S."/>
            <person name="Singer J.T."/>
            <person name="Smith A.G."/>
            <person name="Sprecher B.N."/>
            <person name="Wagner V."/>
            <person name="Wang W."/>
            <person name="Wang Z.-Y."/>
            <person name="Yan J."/>
            <person name="Yarish C."/>
            <person name="Zoeuner-Riek S."/>
            <person name="Zhuang Y."/>
            <person name="Zou Y."/>
            <person name="Lindquist E.A."/>
            <person name="Grimwood J."/>
            <person name="Barry K."/>
            <person name="Rokhsar D.S."/>
            <person name="Schmutz J."/>
            <person name="Stiller J.W."/>
            <person name="Grossman A.R."/>
            <person name="Prochnik S.E."/>
        </authorList>
    </citation>
    <scope>NUCLEOTIDE SEQUENCE [LARGE SCALE GENOMIC DNA]</scope>
    <source>
        <strain evidence="2">4086291</strain>
    </source>
</reference>
<feature type="compositionally biased region" description="Basic and acidic residues" evidence="1">
    <location>
        <begin position="178"/>
        <end position="189"/>
    </location>
</feature>
<evidence type="ECO:0000313" key="2">
    <source>
        <dbReference type="EMBL" id="OSX69714.1"/>
    </source>
</evidence>
<dbReference type="AlphaFoldDB" id="A0A1X6NM64"/>
<dbReference type="Gene3D" id="3.40.50.720">
    <property type="entry name" value="NAD(P)-binding Rossmann-like Domain"/>
    <property type="match status" value="1"/>
</dbReference>
<feature type="region of interest" description="Disordered" evidence="1">
    <location>
        <begin position="170"/>
        <end position="190"/>
    </location>
</feature>
<proteinExistence type="predicted"/>
<accession>A0A1X6NM64</accession>